<dbReference type="SUPFAM" id="SSF51045">
    <property type="entry name" value="WW domain"/>
    <property type="match status" value="1"/>
</dbReference>
<feature type="active site" description="Glycyl thioester intermediate" evidence="7">
    <location>
        <position position="879"/>
    </location>
</feature>
<organism evidence="11 12">
    <name type="scientific">Cylicocyclus nassatus</name>
    <name type="common">Nematode worm</name>
    <dbReference type="NCBI Taxonomy" id="53992"/>
    <lineage>
        <taxon>Eukaryota</taxon>
        <taxon>Metazoa</taxon>
        <taxon>Ecdysozoa</taxon>
        <taxon>Nematoda</taxon>
        <taxon>Chromadorea</taxon>
        <taxon>Rhabditida</taxon>
        <taxon>Rhabditina</taxon>
        <taxon>Rhabditomorpha</taxon>
        <taxon>Strongyloidea</taxon>
        <taxon>Strongylidae</taxon>
        <taxon>Cylicocyclus</taxon>
    </lineage>
</organism>
<proteinExistence type="predicted"/>
<dbReference type="Pfam" id="PF18436">
    <property type="entry name" value="HECW1_helix"/>
    <property type="match status" value="1"/>
</dbReference>
<dbReference type="FunFam" id="3.30.2160.10:FF:000001">
    <property type="entry name" value="E3 ubiquitin-protein ligase NEDD4-like"/>
    <property type="match status" value="1"/>
</dbReference>
<dbReference type="PROSITE" id="PS01159">
    <property type="entry name" value="WW_DOMAIN_1"/>
    <property type="match status" value="1"/>
</dbReference>
<evidence type="ECO:0000256" key="8">
    <source>
        <dbReference type="SAM" id="MobiDB-lite"/>
    </source>
</evidence>
<dbReference type="EC" id="2.3.2.26" evidence="3"/>
<evidence type="ECO:0000259" key="10">
    <source>
        <dbReference type="PROSITE" id="PS50237"/>
    </source>
</evidence>
<evidence type="ECO:0000259" key="9">
    <source>
        <dbReference type="PROSITE" id="PS50020"/>
    </source>
</evidence>
<feature type="region of interest" description="Disordered" evidence="8">
    <location>
        <begin position="438"/>
        <end position="459"/>
    </location>
</feature>
<dbReference type="GO" id="GO:0048814">
    <property type="term" value="P:regulation of dendrite morphogenesis"/>
    <property type="evidence" value="ECO:0007669"/>
    <property type="project" value="TreeGrafter"/>
</dbReference>
<dbReference type="AlphaFoldDB" id="A0AA36M7Y5"/>
<dbReference type="InterPro" id="IPR001202">
    <property type="entry name" value="WW_dom"/>
</dbReference>
<keyword evidence="5" id="KW-0677">Repeat</keyword>
<keyword evidence="12" id="KW-1185">Reference proteome</keyword>
<dbReference type="PANTHER" id="PTHR11254">
    <property type="entry name" value="HECT DOMAIN UBIQUITIN-PROTEIN LIGASE"/>
    <property type="match status" value="1"/>
</dbReference>
<dbReference type="Gene3D" id="3.90.1750.10">
    <property type="entry name" value="Hect, E3 ligase catalytic domains"/>
    <property type="match status" value="1"/>
</dbReference>
<dbReference type="InterPro" id="IPR000569">
    <property type="entry name" value="HECT_dom"/>
</dbReference>
<dbReference type="GO" id="GO:0006511">
    <property type="term" value="P:ubiquitin-dependent protein catabolic process"/>
    <property type="evidence" value="ECO:0007669"/>
    <property type="project" value="TreeGrafter"/>
</dbReference>
<dbReference type="SMART" id="SM00119">
    <property type="entry name" value="HECTc"/>
    <property type="match status" value="1"/>
</dbReference>
<gene>
    <name evidence="11" type="ORF">CYNAS_LOCUS12035</name>
</gene>
<dbReference type="Pfam" id="PF16562">
    <property type="entry name" value="HECW_N"/>
    <property type="match status" value="1"/>
</dbReference>
<dbReference type="GO" id="GO:0005737">
    <property type="term" value="C:cytoplasm"/>
    <property type="evidence" value="ECO:0007669"/>
    <property type="project" value="UniProtKB-ARBA"/>
</dbReference>
<evidence type="ECO:0000256" key="6">
    <source>
        <dbReference type="ARBA" id="ARBA00022786"/>
    </source>
</evidence>
<comment type="pathway">
    <text evidence="2">Protein modification; protein ubiquitination.</text>
</comment>
<accession>A0AA36M7Y5</accession>
<dbReference type="SMART" id="SM00456">
    <property type="entry name" value="WW"/>
    <property type="match status" value="2"/>
</dbReference>
<dbReference type="GO" id="GO:0016567">
    <property type="term" value="P:protein ubiquitination"/>
    <property type="evidence" value="ECO:0007669"/>
    <property type="project" value="TreeGrafter"/>
</dbReference>
<dbReference type="CDD" id="cd00201">
    <property type="entry name" value="WW"/>
    <property type="match status" value="1"/>
</dbReference>
<evidence type="ECO:0000256" key="3">
    <source>
        <dbReference type="ARBA" id="ARBA00012485"/>
    </source>
</evidence>
<comment type="caution">
    <text evidence="11">The sequence shown here is derived from an EMBL/GenBank/DDBJ whole genome shotgun (WGS) entry which is preliminary data.</text>
</comment>
<evidence type="ECO:0000256" key="4">
    <source>
        <dbReference type="ARBA" id="ARBA00022679"/>
    </source>
</evidence>
<dbReference type="Pfam" id="PF00397">
    <property type="entry name" value="WW"/>
    <property type="match status" value="1"/>
</dbReference>
<dbReference type="Pfam" id="PF00632">
    <property type="entry name" value="HECT"/>
    <property type="match status" value="1"/>
</dbReference>
<evidence type="ECO:0000256" key="2">
    <source>
        <dbReference type="ARBA" id="ARBA00004906"/>
    </source>
</evidence>
<dbReference type="InterPro" id="IPR050409">
    <property type="entry name" value="E3_ubiq-protein_ligase"/>
</dbReference>
<reference evidence="11" key="1">
    <citation type="submission" date="2023-07" db="EMBL/GenBank/DDBJ databases">
        <authorList>
            <consortium name="CYATHOMIX"/>
        </authorList>
    </citation>
    <scope>NUCLEOTIDE SEQUENCE</scope>
    <source>
        <strain evidence="11">N/A</strain>
    </source>
</reference>
<protein>
    <recommendedName>
        <fullName evidence="3">HECT-type E3 ubiquitin transferase</fullName>
        <ecNumber evidence="3">2.3.2.26</ecNumber>
    </recommendedName>
</protein>
<feature type="domain" description="WW" evidence="9">
    <location>
        <begin position="278"/>
        <end position="311"/>
    </location>
</feature>
<dbReference type="PROSITE" id="PS50237">
    <property type="entry name" value="HECT"/>
    <property type="match status" value="1"/>
</dbReference>
<feature type="region of interest" description="Disordered" evidence="8">
    <location>
        <begin position="245"/>
        <end position="285"/>
    </location>
</feature>
<name>A0AA36M7Y5_CYLNA</name>
<dbReference type="SUPFAM" id="SSF56204">
    <property type="entry name" value="Hect, E3 ligase catalytic domain"/>
    <property type="match status" value="1"/>
</dbReference>
<feature type="compositionally biased region" description="Low complexity" evidence="8">
    <location>
        <begin position="250"/>
        <end position="271"/>
    </location>
</feature>
<evidence type="ECO:0000256" key="7">
    <source>
        <dbReference type="PROSITE-ProRule" id="PRU00104"/>
    </source>
</evidence>
<sequence length="911" mass="103118">MIVIRRDVASQIQVTPPLCDDRLGVSAETVFLGEDSSQLIFVSWKLSHEGNMIDWIGLFNYDDDDPLHYLDHKGRGVVGPQEGTVAWNVMRANLPPSVRSIQFRYVDGLTGVVLAKSPPIRITDQARLLVKEVNYHFFEKADHCRQLRLASLGRSTAINLPAEEQTALVDSYFPYSASSTLDISVGSVNCEIPLVEIEHLSGDLNIAVQSDQRHAFTAVISVCIEPMDSEASGCLRTRSKRREDLGIRVSGVSTSSSGSSMSQASSSSGSSTNLHSPPPLPSGWEACTDRKGRTFYIDHVSKKTTWQRPTASDEHIEKEKTKRYTMNRRTVGISPPSTPTYGPAIFLQRPDFVSLLHENENALAAYNASPIVKHIVHRIRKCGEPTEKYENNKDFVAFVNLFADETQPLPLNWQATGKNPTIFIDHSTRRTTLIDPRLPMPTLDRKRGRSAPPVRRQNLDKNGNLLDLASRTAEIALLVEERLPELAPKIRKKLRLIERLGAVALARLANDVDLITAISILDSDDQVGSSELEEKLNHFYASLHRSGYGKGPQKIKFRFSRANLLQDAFEQILAADPLSLRKARLSIAFDDEEGLDYGGPSRELFYLLSRELFNPYYGLFEYSAPNQYTVQISPHSHLVQQEMQWMELAGRVLGLALLHRCLIDTFFTRTFYKMLLEQPVTLHDLQDVDSEFYRSMLWIRENPVDPSLGMTFVVTEEENGQVVEKELLPNGGTLEVADNNKEEFISLMVKWRIERGIQRQSQALLRGLHQIIDRDFLRVFTVEQVELVLSGSREIDLEDWRKNTEYRGGYFDEHVVIEWFWDRVAQMSNADRLKLLQFVTGTSSIPFEGFAMLRGSNGPKRFTIEKWGEESALPRAHTCFNRLDLPSYPTRHILKAKLQTAITEGISYAIE</sequence>
<comment type="catalytic activity">
    <reaction evidence="1">
        <text>S-ubiquitinyl-[E2 ubiquitin-conjugating enzyme]-L-cysteine + [acceptor protein]-L-lysine = [E2 ubiquitin-conjugating enzyme]-L-cysteine + N(6)-ubiquitinyl-[acceptor protein]-L-lysine.</text>
        <dbReference type="EC" id="2.3.2.26"/>
    </reaction>
</comment>
<dbReference type="PANTHER" id="PTHR11254:SF320">
    <property type="entry name" value="HECT-TYPE E3 UBIQUITIN TRANSFERASE"/>
    <property type="match status" value="1"/>
</dbReference>
<dbReference type="FunFam" id="3.30.2410.10:FF:000002">
    <property type="entry name" value="E3 ubiquitin-protein ligase HECW2"/>
    <property type="match status" value="1"/>
</dbReference>
<dbReference type="Gene3D" id="3.30.2410.10">
    <property type="entry name" value="Hect, E3 ligase catalytic domain"/>
    <property type="match status" value="1"/>
</dbReference>
<dbReference type="Gene3D" id="3.30.2160.10">
    <property type="entry name" value="Hect, E3 ligase catalytic domain"/>
    <property type="match status" value="1"/>
</dbReference>
<evidence type="ECO:0000256" key="1">
    <source>
        <dbReference type="ARBA" id="ARBA00000885"/>
    </source>
</evidence>
<feature type="domain" description="HECT" evidence="10">
    <location>
        <begin position="576"/>
        <end position="911"/>
    </location>
</feature>
<keyword evidence="4" id="KW-0808">Transferase</keyword>
<dbReference type="PROSITE" id="PS50020">
    <property type="entry name" value="WW_DOMAIN_2"/>
    <property type="match status" value="2"/>
</dbReference>
<dbReference type="GO" id="GO:0061630">
    <property type="term" value="F:ubiquitin protein ligase activity"/>
    <property type="evidence" value="ECO:0007669"/>
    <property type="project" value="UniProtKB-EC"/>
</dbReference>
<feature type="domain" description="WW" evidence="9">
    <location>
        <begin position="407"/>
        <end position="438"/>
    </location>
</feature>
<evidence type="ECO:0000313" key="12">
    <source>
        <dbReference type="Proteomes" id="UP001176961"/>
    </source>
</evidence>
<dbReference type="InterPro" id="IPR035983">
    <property type="entry name" value="Hect_E3_ubiquitin_ligase"/>
</dbReference>
<dbReference type="Proteomes" id="UP001176961">
    <property type="component" value="Unassembled WGS sequence"/>
</dbReference>
<evidence type="ECO:0000313" key="11">
    <source>
        <dbReference type="EMBL" id="CAJ0600052.1"/>
    </source>
</evidence>
<dbReference type="Gene3D" id="2.60.40.2840">
    <property type="match status" value="1"/>
</dbReference>
<dbReference type="InterPro" id="IPR040524">
    <property type="entry name" value="HECW1_helix"/>
</dbReference>
<keyword evidence="6 7" id="KW-0833">Ubl conjugation pathway</keyword>
<dbReference type="CDD" id="cd00078">
    <property type="entry name" value="HECTc"/>
    <property type="match status" value="1"/>
</dbReference>
<dbReference type="InterPro" id="IPR036020">
    <property type="entry name" value="WW_dom_sf"/>
</dbReference>
<evidence type="ECO:0000256" key="5">
    <source>
        <dbReference type="ARBA" id="ARBA00022737"/>
    </source>
</evidence>
<dbReference type="Gene3D" id="2.20.70.10">
    <property type="match status" value="2"/>
</dbReference>
<dbReference type="EMBL" id="CATQJL010000223">
    <property type="protein sequence ID" value="CAJ0600052.1"/>
    <property type="molecule type" value="Genomic_DNA"/>
</dbReference>
<dbReference type="InterPro" id="IPR032348">
    <property type="entry name" value="HECW_N"/>
</dbReference>
<dbReference type="FunFam" id="3.90.1750.10:FF:000079">
    <property type="entry name" value="E3 ubiquitin-protein ligase"/>
    <property type="match status" value="1"/>
</dbReference>